<keyword evidence="1" id="KW-0812">Transmembrane</keyword>
<evidence type="ECO:0000313" key="5">
    <source>
        <dbReference type="Proteomes" id="UP000594263"/>
    </source>
</evidence>
<dbReference type="Gramene" id="Kaladp0098s0138.1.v1.1">
    <property type="protein sequence ID" value="Kaladp0098s0138.1.v1.1"/>
    <property type="gene ID" value="Kaladp0098s0138.v1.1"/>
</dbReference>
<protein>
    <recommendedName>
        <fullName evidence="3">Uncharacterized GPI-anchored protein At5g19230-like domain-containing protein</fullName>
    </recommendedName>
</protein>
<evidence type="ECO:0000259" key="3">
    <source>
        <dbReference type="Pfam" id="PF25884"/>
    </source>
</evidence>
<dbReference type="AlphaFoldDB" id="A0A7N0V405"/>
<dbReference type="Proteomes" id="UP000594263">
    <property type="component" value="Unplaced"/>
</dbReference>
<evidence type="ECO:0000256" key="2">
    <source>
        <dbReference type="SAM" id="SignalP"/>
    </source>
</evidence>
<dbReference type="PANTHER" id="PTHR33976">
    <property type="entry name" value="OS07G0645000 PROTEIN"/>
    <property type="match status" value="1"/>
</dbReference>
<evidence type="ECO:0000256" key="1">
    <source>
        <dbReference type="SAM" id="Phobius"/>
    </source>
</evidence>
<dbReference type="OMA" id="YTHSDRY"/>
<sequence>MASTVNISLFVSLLLVLTVTLLLSSSPVHCKSVDEDRLLQGINNYRLAQKLPVLKENDEADCLADEIADSLENHPCSRPVSTNFADYQKQLNKCKVDINSTRDAVILPACVPHLVSTQVLANYTQNPPITRSLNDTKYANIGLGSEDDWMVVVLSTTTPTGSLANAAGRRLVASIGVLGLLAIQLLLLA</sequence>
<keyword evidence="5" id="KW-1185">Reference proteome</keyword>
<dbReference type="EnsemblPlants" id="Kaladp0098s0138.1.v1.1">
    <property type="protein sequence ID" value="Kaladp0098s0138.1.v1.1"/>
    <property type="gene ID" value="Kaladp0098s0138.v1.1"/>
</dbReference>
<dbReference type="PANTHER" id="PTHR33976:SF2">
    <property type="entry name" value="GLYCOPROTEIN MEMBRANE GPI-ANCHORED"/>
    <property type="match status" value="1"/>
</dbReference>
<keyword evidence="1" id="KW-1133">Transmembrane helix</keyword>
<name>A0A7N0V405_KALFE</name>
<organism evidence="4 5">
    <name type="scientific">Kalanchoe fedtschenkoi</name>
    <name type="common">Lavender scallops</name>
    <name type="synonym">South American air plant</name>
    <dbReference type="NCBI Taxonomy" id="63787"/>
    <lineage>
        <taxon>Eukaryota</taxon>
        <taxon>Viridiplantae</taxon>
        <taxon>Streptophyta</taxon>
        <taxon>Embryophyta</taxon>
        <taxon>Tracheophyta</taxon>
        <taxon>Spermatophyta</taxon>
        <taxon>Magnoliopsida</taxon>
        <taxon>eudicotyledons</taxon>
        <taxon>Gunneridae</taxon>
        <taxon>Pentapetalae</taxon>
        <taxon>Saxifragales</taxon>
        <taxon>Crassulaceae</taxon>
        <taxon>Kalanchoe</taxon>
    </lineage>
</organism>
<feature type="domain" description="Uncharacterized GPI-anchored protein At5g19230-like" evidence="3">
    <location>
        <begin position="35"/>
        <end position="154"/>
    </location>
</feature>
<keyword evidence="1" id="KW-0472">Membrane</keyword>
<feature type="chain" id="PRO_5029486089" description="Uncharacterized GPI-anchored protein At5g19230-like domain-containing protein" evidence="2">
    <location>
        <begin position="31"/>
        <end position="189"/>
    </location>
</feature>
<evidence type="ECO:0000313" key="4">
    <source>
        <dbReference type="EnsemblPlants" id="Kaladp0098s0138.1.v1.1"/>
    </source>
</evidence>
<dbReference type="InterPro" id="IPR045285">
    <property type="entry name" value="At5g19230-like"/>
</dbReference>
<dbReference type="Pfam" id="PF25884">
    <property type="entry name" value="At5g19230"/>
    <property type="match status" value="1"/>
</dbReference>
<dbReference type="InterPro" id="IPR059083">
    <property type="entry name" value="At5g19230_dom"/>
</dbReference>
<accession>A0A7N0V405</accession>
<reference evidence="4" key="1">
    <citation type="submission" date="2021-01" db="UniProtKB">
        <authorList>
            <consortium name="EnsemblPlants"/>
        </authorList>
    </citation>
    <scope>IDENTIFICATION</scope>
</reference>
<feature type="signal peptide" evidence="2">
    <location>
        <begin position="1"/>
        <end position="30"/>
    </location>
</feature>
<keyword evidence="2" id="KW-0732">Signal</keyword>
<proteinExistence type="predicted"/>
<feature type="transmembrane region" description="Helical" evidence="1">
    <location>
        <begin position="171"/>
        <end position="188"/>
    </location>
</feature>